<dbReference type="Pfam" id="PF00786">
    <property type="entry name" value="PBD"/>
    <property type="match status" value="1"/>
</dbReference>
<evidence type="ECO:0000313" key="5">
    <source>
        <dbReference type="Ensembl" id="ENSCSEP00000010881.1"/>
    </source>
</evidence>
<dbReference type="PANTHER" id="PTHR15344:SF22">
    <property type="entry name" value="CDC42 EFFECTOR PROTEIN (RHO GTPASE-BINDING) 1B"/>
    <property type="match status" value="1"/>
</dbReference>
<dbReference type="InterPro" id="IPR051296">
    <property type="entry name" value="Cdc42_Effector_BORG/CEP"/>
</dbReference>
<dbReference type="OMA" id="SFCTYGV"/>
<dbReference type="GO" id="GO:0031274">
    <property type="term" value="P:positive regulation of pseudopodium assembly"/>
    <property type="evidence" value="ECO:0007669"/>
    <property type="project" value="TreeGrafter"/>
</dbReference>
<dbReference type="GO" id="GO:0005737">
    <property type="term" value="C:cytoplasm"/>
    <property type="evidence" value="ECO:0007669"/>
    <property type="project" value="TreeGrafter"/>
</dbReference>
<dbReference type="Ensembl" id="ENSCSET00000011010.1">
    <property type="protein sequence ID" value="ENSCSEP00000010881.1"/>
    <property type="gene ID" value="ENSCSEG00000006970.1"/>
</dbReference>
<reference evidence="5 6" key="1">
    <citation type="journal article" date="2014" name="Nat. Genet.">
        <title>Whole-genome sequence of a flatfish provides insights into ZW sex chromosome evolution and adaptation to a benthic lifestyle.</title>
        <authorList>
            <person name="Chen S."/>
            <person name="Zhang G."/>
            <person name="Shao C."/>
            <person name="Huang Q."/>
            <person name="Liu G."/>
            <person name="Zhang P."/>
            <person name="Song W."/>
            <person name="An N."/>
            <person name="Chalopin D."/>
            <person name="Volff J.N."/>
            <person name="Hong Y."/>
            <person name="Li Q."/>
            <person name="Sha Z."/>
            <person name="Zhou H."/>
            <person name="Xie M."/>
            <person name="Yu Q."/>
            <person name="Liu Y."/>
            <person name="Xiang H."/>
            <person name="Wang N."/>
            <person name="Wu K."/>
            <person name="Yang C."/>
            <person name="Zhou Q."/>
            <person name="Liao X."/>
            <person name="Yang L."/>
            <person name="Hu Q."/>
            <person name="Zhang J."/>
            <person name="Meng L."/>
            <person name="Jin L."/>
            <person name="Tian Y."/>
            <person name="Lian J."/>
            <person name="Yang J."/>
            <person name="Miao G."/>
            <person name="Liu S."/>
            <person name="Liang Z."/>
            <person name="Yan F."/>
            <person name="Li Y."/>
            <person name="Sun B."/>
            <person name="Zhang H."/>
            <person name="Zhang J."/>
            <person name="Zhu Y."/>
            <person name="Du M."/>
            <person name="Zhao Y."/>
            <person name="Schartl M."/>
            <person name="Tang Q."/>
            <person name="Wang J."/>
        </authorList>
    </citation>
    <scope>NUCLEOTIDE SEQUENCE</scope>
</reference>
<dbReference type="GeneTree" id="ENSGT00940000160068"/>
<evidence type="ECO:0000313" key="6">
    <source>
        <dbReference type="Proteomes" id="UP000265120"/>
    </source>
</evidence>
<reference evidence="5" key="3">
    <citation type="submission" date="2025-09" db="UniProtKB">
        <authorList>
            <consortium name="Ensembl"/>
        </authorList>
    </citation>
    <scope>IDENTIFICATION</scope>
</reference>
<feature type="region of interest" description="Disordered" evidence="3">
    <location>
        <begin position="293"/>
        <end position="333"/>
    </location>
</feature>
<dbReference type="InterPro" id="IPR000095">
    <property type="entry name" value="CRIB_dom"/>
</dbReference>
<proteinExistence type="inferred from homology"/>
<evidence type="ECO:0000256" key="2">
    <source>
        <dbReference type="ARBA" id="ARBA00010770"/>
    </source>
</evidence>
<dbReference type="GO" id="GO:0030838">
    <property type="term" value="P:positive regulation of actin filament polymerization"/>
    <property type="evidence" value="ECO:0007669"/>
    <property type="project" value="TreeGrafter"/>
</dbReference>
<dbReference type="AlphaFoldDB" id="A0A3P8VCB3"/>
<dbReference type="SMART" id="SM00285">
    <property type="entry name" value="PBD"/>
    <property type="match status" value="1"/>
</dbReference>
<feature type="region of interest" description="Disordered" evidence="3">
    <location>
        <begin position="198"/>
        <end position="280"/>
    </location>
</feature>
<dbReference type="GO" id="GO:0012505">
    <property type="term" value="C:endomembrane system"/>
    <property type="evidence" value="ECO:0007669"/>
    <property type="project" value="UniProtKB-SubCell"/>
</dbReference>
<evidence type="ECO:0000259" key="4">
    <source>
        <dbReference type="PROSITE" id="PS50108"/>
    </source>
</evidence>
<feature type="domain" description="CRIB" evidence="4">
    <location>
        <begin position="31"/>
        <end position="45"/>
    </location>
</feature>
<dbReference type="GO" id="GO:0008360">
    <property type="term" value="P:regulation of cell shape"/>
    <property type="evidence" value="ECO:0007669"/>
    <property type="project" value="TreeGrafter"/>
</dbReference>
<name>A0A3P8VCB3_CYNSE</name>
<dbReference type="Pfam" id="PF14957">
    <property type="entry name" value="BORG_CEP"/>
    <property type="match status" value="1"/>
</dbReference>
<feature type="compositionally biased region" description="Acidic residues" evidence="3">
    <location>
        <begin position="206"/>
        <end position="219"/>
    </location>
</feature>
<dbReference type="STRING" id="244447.ENSCSEP00000010881"/>
<feature type="region of interest" description="Disordered" evidence="3">
    <location>
        <begin position="57"/>
        <end position="77"/>
    </location>
</feature>
<comment type="similarity">
    <text evidence="2">Belongs to the BORG/CEP family.</text>
</comment>
<evidence type="ECO:0000256" key="1">
    <source>
        <dbReference type="ARBA" id="ARBA00004184"/>
    </source>
</evidence>
<comment type="subcellular location">
    <subcellularLocation>
        <location evidence="1">Endomembrane system</location>
        <topology evidence="1">Peripheral membrane protein</topology>
    </subcellularLocation>
</comment>
<dbReference type="Proteomes" id="UP000265120">
    <property type="component" value="Chromosome 17"/>
</dbReference>
<reference evidence="5" key="2">
    <citation type="submission" date="2025-08" db="UniProtKB">
        <authorList>
            <consortium name="Ensembl"/>
        </authorList>
    </citation>
    <scope>IDENTIFICATION</scope>
</reference>
<feature type="region of interest" description="Disordered" evidence="3">
    <location>
        <begin position="89"/>
        <end position="108"/>
    </location>
</feature>
<keyword evidence="6" id="KW-1185">Reference proteome</keyword>
<feature type="compositionally biased region" description="Low complexity" evidence="3">
    <location>
        <begin position="235"/>
        <end position="249"/>
    </location>
</feature>
<dbReference type="PANTHER" id="PTHR15344">
    <property type="entry name" value="CDC42 EFFECTOR PROTEIN BORG"/>
    <property type="match status" value="1"/>
</dbReference>
<accession>A0A3P8VCB3</accession>
<sequence>MSLGKLPGIKGLVPSSQGKRRFKSDLSVDMISSPLGDFRHTMHVGRGGDVFGDTSFLSNYGGTKEPGSPESSESSKTRFFTRTFRHVRVKNPGPRPRRGSRDLSSLPPEISPIIKNAISLPQLNVDSPNGLQSGFVTLPRLSRLDRQFLQGDVQKEPLTDSDSFTLTRSDSLASFTVDLGPSLMSEVLSLIDNPGCFQMSNHSQETEEEAADEGEEGEENSSLTETRVPSPEATSPNSSMSSRGRSHSSNATGQEVKRSARTPDASVGSPQRVEPVMEAEQFQRAADVLSRHYGGGSFTKAKRTSNNAAPSPFSYSRKSPYRFSEEEEEEIKV</sequence>
<feature type="compositionally biased region" description="Low complexity" evidence="3">
    <location>
        <begin position="61"/>
        <end position="77"/>
    </location>
</feature>
<dbReference type="GO" id="GO:0031267">
    <property type="term" value="F:small GTPase binding"/>
    <property type="evidence" value="ECO:0007669"/>
    <property type="project" value="TreeGrafter"/>
</dbReference>
<organism evidence="5 6">
    <name type="scientific">Cynoglossus semilaevis</name>
    <name type="common">Tongue sole</name>
    <dbReference type="NCBI Taxonomy" id="244447"/>
    <lineage>
        <taxon>Eukaryota</taxon>
        <taxon>Metazoa</taxon>
        <taxon>Chordata</taxon>
        <taxon>Craniata</taxon>
        <taxon>Vertebrata</taxon>
        <taxon>Euteleostomi</taxon>
        <taxon>Actinopterygii</taxon>
        <taxon>Neopterygii</taxon>
        <taxon>Teleostei</taxon>
        <taxon>Neoteleostei</taxon>
        <taxon>Acanthomorphata</taxon>
        <taxon>Carangaria</taxon>
        <taxon>Pleuronectiformes</taxon>
        <taxon>Pleuronectoidei</taxon>
        <taxon>Cynoglossidae</taxon>
        <taxon>Cynoglossinae</taxon>
        <taxon>Cynoglossus</taxon>
    </lineage>
</organism>
<dbReference type="GO" id="GO:0005886">
    <property type="term" value="C:plasma membrane"/>
    <property type="evidence" value="ECO:0007669"/>
    <property type="project" value="TreeGrafter"/>
</dbReference>
<protein>
    <submittedName>
        <fullName evidence="5">CDC42 effector protein (Rho GTPase binding) 1b</fullName>
    </submittedName>
</protein>
<dbReference type="PROSITE" id="PS50108">
    <property type="entry name" value="CRIB"/>
    <property type="match status" value="1"/>
</dbReference>
<dbReference type="GO" id="GO:0007266">
    <property type="term" value="P:Rho protein signal transduction"/>
    <property type="evidence" value="ECO:0007669"/>
    <property type="project" value="TreeGrafter"/>
</dbReference>
<dbReference type="GO" id="GO:0005856">
    <property type="term" value="C:cytoskeleton"/>
    <property type="evidence" value="ECO:0007669"/>
    <property type="project" value="TreeGrafter"/>
</dbReference>
<evidence type="ECO:0000256" key="3">
    <source>
        <dbReference type="SAM" id="MobiDB-lite"/>
    </source>
</evidence>
<dbReference type="InParanoid" id="A0A3P8VCB3"/>
<feature type="compositionally biased region" description="Polar residues" evidence="3">
    <location>
        <begin position="304"/>
        <end position="317"/>
    </location>
</feature>
<feature type="region of interest" description="Disordered" evidence="3">
    <location>
        <begin position="1"/>
        <end position="25"/>
    </location>
</feature>
<dbReference type="InterPro" id="IPR029273">
    <property type="entry name" value="Cdc42_effect-like"/>
</dbReference>